<comment type="caution">
    <text evidence="7">The sequence shown here is derived from an EMBL/GenBank/DDBJ whole genome shotgun (WGS) entry which is preliminary data.</text>
</comment>
<keyword evidence="8" id="KW-1185">Reference proteome</keyword>
<dbReference type="InterPro" id="IPR016053">
    <property type="entry name" value="Haem_Oase-like"/>
</dbReference>
<dbReference type="InterPro" id="IPR016084">
    <property type="entry name" value="Haem_Oase-like_multi-hlx"/>
</dbReference>
<dbReference type="PIRSF" id="PIRSF000343">
    <property type="entry name" value="Haem_Oase"/>
    <property type="match status" value="1"/>
</dbReference>
<dbReference type="EMBL" id="JACHKF010000001">
    <property type="protein sequence ID" value="MBB6567137.1"/>
    <property type="molecule type" value="Genomic_DNA"/>
</dbReference>
<accession>A0A7Y4P460</accession>
<evidence type="ECO:0000256" key="2">
    <source>
        <dbReference type="ARBA" id="ARBA00022723"/>
    </source>
</evidence>
<dbReference type="Pfam" id="PF01126">
    <property type="entry name" value="Heme_oxygenase"/>
    <property type="match status" value="1"/>
</dbReference>
<dbReference type="AlphaFoldDB" id="A0A7Y4P460"/>
<dbReference type="GO" id="GO:0006979">
    <property type="term" value="P:response to oxidative stress"/>
    <property type="evidence" value="ECO:0007669"/>
    <property type="project" value="TreeGrafter"/>
</dbReference>
<dbReference type="Proteomes" id="UP000553957">
    <property type="component" value="Unassembled WGS sequence"/>
</dbReference>
<evidence type="ECO:0000313" key="8">
    <source>
        <dbReference type="Proteomes" id="UP000534306"/>
    </source>
</evidence>
<dbReference type="GO" id="GO:0042167">
    <property type="term" value="P:heme catabolic process"/>
    <property type="evidence" value="ECO:0007669"/>
    <property type="project" value="TreeGrafter"/>
</dbReference>
<feature type="binding site" evidence="4">
    <location>
        <position position="110"/>
    </location>
    <ligand>
        <name>heme b</name>
        <dbReference type="ChEBI" id="CHEBI:60344"/>
    </ligand>
</feature>
<dbReference type="GO" id="GO:0004392">
    <property type="term" value="F:heme oxygenase (decyclizing) activity"/>
    <property type="evidence" value="ECO:0007669"/>
    <property type="project" value="UniProtKB-EC"/>
</dbReference>
<dbReference type="GO" id="GO:0006788">
    <property type="term" value="P:heme oxidation"/>
    <property type="evidence" value="ECO:0007669"/>
    <property type="project" value="InterPro"/>
</dbReference>
<evidence type="ECO:0000256" key="1">
    <source>
        <dbReference type="ARBA" id="ARBA00022617"/>
    </source>
</evidence>
<dbReference type="EMBL" id="JABJRC010000009">
    <property type="protein sequence ID" value="NOL44854.1"/>
    <property type="molecule type" value="Genomic_DNA"/>
</dbReference>
<dbReference type="PRINTS" id="PR00088">
    <property type="entry name" value="HAEMOXYGNASE"/>
</dbReference>
<proteinExistence type="predicted"/>
<reference evidence="6 9" key="2">
    <citation type="submission" date="2020-08" db="EMBL/GenBank/DDBJ databases">
        <title>Sequencing the genomes of 1000 actinobacteria strains.</title>
        <authorList>
            <person name="Klenk H.-P."/>
        </authorList>
    </citation>
    <scope>NUCLEOTIDE SEQUENCE [LARGE SCALE GENOMIC DNA]</scope>
    <source>
        <strain evidence="6 9">DSM 15626</strain>
    </source>
</reference>
<dbReference type="GO" id="GO:0046872">
    <property type="term" value="F:metal ion binding"/>
    <property type="evidence" value="ECO:0007669"/>
    <property type="project" value="UniProtKB-KW"/>
</dbReference>
<evidence type="ECO:0000256" key="5">
    <source>
        <dbReference type="PIRSR" id="PIRSR000343-2"/>
    </source>
</evidence>
<feature type="binding site" evidence="4">
    <location>
        <position position="158"/>
    </location>
    <ligand>
        <name>heme b</name>
        <dbReference type="ChEBI" id="CHEBI:60344"/>
    </ligand>
</feature>
<gene>
    <name evidence="6" type="ORF">HNR71_002774</name>
    <name evidence="7" type="ORF">HPO96_31845</name>
</gene>
<sequence>MRMHQDAEGSSYLTALTGGRLDLTAYAALVAQHAAIYQALEDLADRLSGDPVAGRFVFPDLHRRTALEADLAFLRARGVPIPEPTAATREYAARLAELTEWPAGFVAHHYVRYLGDLSGGQAIGRLIATEYGLVPGGDGVRFYVFDNVKPKPFKDAYRLLLDEAPFDDAEQERVLEEVLLAYRFNVDVLASLADQILPHYPQVAS</sequence>
<keyword evidence="1 4" id="KW-0349">Heme</keyword>
<dbReference type="GO" id="GO:0020037">
    <property type="term" value="F:heme binding"/>
    <property type="evidence" value="ECO:0007669"/>
    <property type="project" value="TreeGrafter"/>
</dbReference>
<dbReference type="SUPFAM" id="SSF48613">
    <property type="entry name" value="Heme oxygenase-like"/>
    <property type="match status" value="1"/>
</dbReference>
<keyword evidence="2 5" id="KW-0479">Metal-binding</keyword>
<dbReference type="EC" id="1.14.14.18" evidence="6"/>
<keyword evidence="6" id="KW-0560">Oxidoreductase</keyword>
<dbReference type="CDD" id="cd19165">
    <property type="entry name" value="HemeO"/>
    <property type="match status" value="1"/>
</dbReference>
<keyword evidence="3 5" id="KW-0408">Iron</keyword>
<dbReference type="InterPro" id="IPR002051">
    <property type="entry name" value="Haem_Oase"/>
</dbReference>
<evidence type="ECO:0000256" key="4">
    <source>
        <dbReference type="PIRSR" id="PIRSR000343-1"/>
    </source>
</evidence>
<protein>
    <submittedName>
        <fullName evidence="6 7">Heme oxygenase</fullName>
        <ecNumber evidence="6">1.14.14.18</ecNumber>
    </submittedName>
</protein>
<reference evidence="7 8" key="1">
    <citation type="submission" date="2020-05" db="EMBL/GenBank/DDBJ databases">
        <title>Genome sequence of Kribbella sandramycini ATCC 39419.</title>
        <authorList>
            <person name="Maclea K.S."/>
            <person name="Fair J.L."/>
        </authorList>
    </citation>
    <scope>NUCLEOTIDE SEQUENCE [LARGE SCALE GENOMIC DNA]</scope>
    <source>
        <strain evidence="7 8">ATCC 39419</strain>
    </source>
</reference>
<dbReference type="Gene3D" id="1.20.910.10">
    <property type="entry name" value="Heme oxygenase-like"/>
    <property type="match status" value="1"/>
</dbReference>
<feature type="binding site" description="axial binding residue" evidence="5">
    <location>
        <position position="4"/>
    </location>
    <ligand>
        <name>heme b</name>
        <dbReference type="ChEBI" id="CHEBI:60344"/>
    </ligand>
    <ligandPart>
        <name>Fe</name>
        <dbReference type="ChEBI" id="CHEBI:18248"/>
    </ligandPart>
</feature>
<evidence type="ECO:0000313" key="9">
    <source>
        <dbReference type="Proteomes" id="UP000553957"/>
    </source>
</evidence>
<dbReference type="PANTHER" id="PTHR10720:SF0">
    <property type="entry name" value="HEME OXYGENASE"/>
    <property type="match status" value="1"/>
</dbReference>
<evidence type="ECO:0000256" key="3">
    <source>
        <dbReference type="ARBA" id="ARBA00023004"/>
    </source>
</evidence>
<organism evidence="7 8">
    <name type="scientific">Kribbella sandramycini</name>
    <dbReference type="NCBI Taxonomy" id="60450"/>
    <lineage>
        <taxon>Bacteria</taxon>
        <taxon>Bacillati</taxon>
        <taxon>Actinomycetota</taxon>
        <taxon>Actinomycetes</taxon>
        <taxon>Propionibacteriales</taxon>
        <taxon>Kribbellaceae</taxon>
        <taxon>Kribbella</taxon>
    </lineage>
</organism>
<name>A0A7Y4P460_9ACTN</name>
<dbReference type="Proteomes" id="UP000534306">
    <property type="component" value="Unassembled WGS sequence"/>
</dbReference>
<evidence type="ECO:0000313" key="7">
    <source>
        <dbReference type="EMBL" id="NOL44854.1"/>
    </source>
</evidence>
<evidence type="ECO:0000313" key="6">
    <source>
        <dbReference type="EMBL" id="MBB6567137.1"/>
    </source>
</evidence>
<dbReference type="PANTHER" id="PTHR10720">
    <property type="entry name" value="HEME OXYGENASE"/>
    <property type="match status" value="1"/>
</dbReference>